<dbReference type="PANTHER" id="PTHR13115:SF8">
    <property type="entry name" value="RNA POLYMERASE-ASSOCIATED PROTEIN RTF1 HOMOLOG"/>
    <property type="match status" value="1"/>
</dbReference>
<dbReference type="InterPro" id="IPR004343">
    <property type="entry name" value="Plus-3_dom"/>
</dbReference>
<dbReference type="PROSITE" id="PS51360">
    <property type="entry name" value="PLUS3"/>
    <property type="match status" value="1"/>
</dbReference>
<keyword evidence="2" id="KW-0805">Transcription regulation</keyword>
<keyword evidence="7" id="KW-1185">Reference proteome</keyword>
<feature type="region of interest" description="Disordered" evidence="5">
    <location>
        <begin position="251"/>
        <end position="271"/>
    </location>
</feature>
<dbReference type="Gene3D" id="3.90.70.200">
    <property type="entry name" value="Plus-3 domain"/>
    <property type="match status" value="1"/>
</dbReference>
<accession>A0A915DNP2</accession>
<evidence type="ECO:0000256" key="1">
    <source>
        <dbReference type="ARBA" id="ARBA00004123"/>
    </source>
</evidence>
<dbReference type="SMART" id="SM00719">
    <property type="entry name" value="Plus3"/>
    <property type="match status" value="1"/>
</dbReference>
<evidence type="ECO:0000259" key="6">
    <source>
        <dbReference type="PROSITE" id="PS51360"/>
    </source>
</evidence>
<dbReference type="Proteomes" id="UP000887574">
    <property type="component" value="Unplaced"/>
</dbReference>
<evidence type="ECO:0000256" key="4">
    <source>
        <dbReference type="ARBA" id="ARBA00023242"/>
    </source>
</evidence>
<dbReference type="InterPro" id="IPR036128">
    <property type="entry name" value="Plus3-like_sf"/>
</dbReference>
<dbReference type="GO" id="GO:0003677">
    <property type="term" value="F:DNA binding"/>
    <property type="evidence" value="ECO:0007669"/>
    <property type="project" value="InterPro"/>
</dbReference>
<reference evidence="8" key="1">
    <citation type="submission" date="2022-11" db="UniProtKB">
        <authorList>
            <consortium name="WormBaseParasite"/>
        </authorList>
    </citation>
    <scope>IDENTIFICATION</scope>
</reference>
<evidence type="ECO:0000256" key="3">
    <source>
        <dbReference type="ARBA" id="ARBA00023163"/>
    </source>
</evidence>
<dbReference type="GO" id="GO:0016593">
    <property type="term" value="C:Cdc73/Paf1 complex"/>
    <property type="evidence" value="ECO:0007669"/>
    <property type="project" value="TreeGrafter"/>
</dbReference>
<feature type="region of interest" description="Disordered" evidence="5">
    <location>
        <begin position="1"/>
        <end position="27"/>
    </location>
</feature>
<dbReference type="WBParaSite" id="jg21297">
    <property type="protein sequence ID" value="jg21297"/>
    <property type="gene ID" value="jg21297"/>
</dbReference>
<feature type="domain" description="Plus3" evidence="6">
    <location>
        <begin position="25"/>
        <end position="156"/>
    </location>
</feature>
<evidence type="ECO:0000256" key="5">
    <source>
        <dbReference type="SAM" id="MobiDB-lite"/>
    </source>
</evidence>
<feature type="compositionally biased region" description="Basic and acidic residues" evidence="5">
    <location>
        <begin position="17"/>
        <end position="27"/>
    </location>
</feature>
<protein>
    <submittedName>
        <fullName evidence="8">Plus3 domain-containing protein</fullName>
    </submittedName>
</protein>
<proteinExistence type="predicted"/>
<evidence type="ECO:0000313" key="7">
    <source>
        <dbReference type="Proteomes" id="UP000887574"/>
    </source>
</evidence>
<dbReference type="SUPFAM" id="SSF159042">
    <property type="entry name" value="Plus3-like"/>
    <property type="match status" value="1"/>
</dbReference>
<comment type="subcellular location">
    <subcellularLocation>
        <location evidence="1">Nucleus</location>
    </subcellularLocation>
</comment>
<keyword evidence="4" id="KW-0539">Nucleus</keyword>
<dbReference type="Pfam" id="PF03126">
    <property type="entry name" value="Plus-3"/>
    <property type="match status" value="1"/>
</dbReference>
<feature type="compositionally biased region" description="Polar residues" evidence="5">
    <location>
        <begin position="1"/>
        <end position="14"/>
    </location>
</feature>
<sequence>MTLTKEQQVISTSSSEDEGRLEVSDDTRDTTVAHNSFSLQVGQIRSCPFFKELAVGCFVRIGIGGNEGEPVYRIAEIAGVVETAKVYQLEKTRTNKGLKLKYGKDERMYRIEFVSNSSFTNKEFSHWCSTLKKQNIKMPTISCIDRKEDAIKRADNYRYTNAEIDELVKEKSRFSNDTPNFAHLKRQLLLLKVFTQPSVISNSLNISNSRRSLKQRSISASSGIPEKIDDLDRRAEQLPIRVVSAVPISGVKRPQSSATKQRPIRDEPELAGSDADYAPFIRKSNRMRMVCVPPKSKDILISSPATQKATGIRKRRPAFPDLFSEHEKIDFDIQLNVPEETSSRVPDIEVEFNKKRLIMVHNIWKLDLYEKKPSSDPGRQSDVVI</sequence>
<dbReference type="GO" id="GO:1990269">
    <property type="term" value="F:RNA polymerase II C-terminal domain phosphoserine binding"/>
    <property type="evidence" value="ECO:0007669"/>
    <property type="project" value="TreeGrafter"/>
</dbReference>
<keyword evidence="3" id="KW-0804">Transcription</keyword>
<dbReference type="PANTHER" id="PTHR13115">
    <property type="entry name" value="RNA POLYMERASE-ASSOCIATED PROTEIN RTF1 HOMOLOG"/>
    <property type="match status" value="1"/>
</dbReference>
<evidence type="ECO:0000313" key="8">
    <source>
        <dbReference type="WBParaSite" id="jg21297"/>
    </source>
</evidence>
<dbReference type="AlphaFoldDB" id="A0A915DNP2"/>
<organism evidence="7 8">
    <name type="scientific">Ditylenchus dipsaci</name>
    <dbReference type="NCBI Taxonomy" id="166011"/>
    <lineage>
        <taxon>Eukaryota</taxon>
        <taxon>Metazoa</taxon>
        <taxon>Ecdysozoa</taxon>
        <taxon>Nematoda</taxon>
        <taxon>Chromadorea</taxon>
        <taxon>Rhabditida</taxon>
        <taxon>Tylenchina</taxon>
        <taxon>Tylenchomorpha</taxon>
        <taxon>Sphaerularioidea</taxon>
        <taxon>Anguinidae</taxon>
        <taxon>Anguininae</taxon>
        <taxon>Ditylenchus</taxon>
    </lineage>
</organism>
<evidence type="ECO:0000256" key="2">
    <source>
        <dbReference type="ARBA" id="ARBA00023015"/>
    </source>
</evidence>
<name>A0A915DNP2_9BILA</name>